<dbReference type="Proteomes" id="UP000184488">
    <property type="component" value="Unassembled WGS sequence"/>
</dbReference>
<reference evidence="2" key="1">
    <citation type="submission" date="2016-11" db="EMBL/GenBank/DDBJ databases">
        <authorList>
            <person name="Varghese N."/>
            <person name="Submissions S."/>
        </authorList>
    </citation>
    <scope>NUCLEOTIDE SEQUENCE [LARGE SCALE GENOMIC DNA]</scope>
    <source>
        <strain evidence="2">DSM 18829</strain>
    </source>
</reference>
<dbReference type="AlphaFoldDB" id="A0A1M6D3E5"/>
<name>A0A1M6D3E5_9FLAO</name>
<evidence type="ECO:0000313" key="1">
    <source>
        <dbReference type="EMBL" id="SHI67641.1"/>
    </source>
</evidence>
<proteinExistence type="predicted"/>
<keyword evidence="2" id="KW-1185">Reference proteome</keyword>
<dbReference type="EMBL" id="FQZI01000002">
    <property type="protein sequence ID" value="SHI67641.1"/>
    <property type="molecule type" value="Genomic_DNA"/>
</dbReference>
<dbReference type="RefSeq" id="WP_234972525.1">
    <property type="nucleotide sequence ID" value="NZ_FQZI01000002.1"/>
</dbReference>
<evidence type="ECO:0000313" key="2">
    <source>
        <dbReference type="Proteomes" id="UP000184488"/>
    </source>
</evidence>
<protein>
    <submittedName>
        <fullName evidence="1">Uncharacterized protein</fullName>
    </submittedName>
</protein>
<organism evidence="1 2">
    <name type="scientific">Flavobacterium terrae</name>
    <dbReference type="NCBI Taxonomy" id="415425"/>
    <lineage>
        <taxon>Bacteria</taxon>
        <taxon>Pseudomonadati</taxon>
        <taxon>Bacteroidota</taxon>
        <taxon>Flavobacteriia</taxon>
        <taxon>Flavobacteriales</taxon>
        <taxon>Flavobacteriaceae</taxon>
        <taxon>Flavobacterium</taxon>
    </lineage>
</organism>
<accession>A0A1M6D3E5</accession>
<dbReference type="STRING" id="415425.SAMN05444363_1227"/>
<gene>
    <name evidence="1" type="ORF">SAMN05444363_1227</name>
</gene>
<sequence>MIRLLLISFFLLQLISCKSYQIDDATVKENSIQEFKNPYFDNPEIDYVYKAQIEVYGNKLGGIFVAKKISDSIHRVVFTTEFGNKLMDFELSDNDFKVNYVLEELDRKMILNTLEEDFRLLLKVNHQVNQSFENSSFNIFKSNSNHKFIYFFVNKNSNSLTKLVSATKHKEKVVFEFESKNTTFAEIIKINHKNIKLKIELNQITN</sequence>